<dbReference type="Proteomes" id="UP000467488">
    <property type="component" value="Chromosome"/>
</dbReference>
<protein>
    <submittedName>
        <fullName evidence="1">Uncharacterized protein</fullName>
    </submittedName>
</protein>
<gene>
    <name evidence="1" type="ORF">EIMP300_64650</name>
</gene>
<reference evidence="1 2" key="1">
    <citation type="submission" date="2020-01" db="EMBL/GenBank/DDBJ databases">
        <title>Dynamics of blaIMP-6 dissemination in carbapenem resistant Enterobacteriacea isolated from regional surveillance in Osaka, Japan.</title>
        <authorList>
            <person name="Abe R."/>
            <person name="Akeda Y."/>
            <person name="Sugawara Y."/>
            <person name="Yamamoto N."/>
            <person name="Tomono K."/>
            <person name="Takeuchi D."/>
            <person name="Kawahara R."/>
            <person name="Hamada S."/>
        </authorList>
    </citation>
    <scope>NUCLEOTIDE SEQUENCE [LARGE SCALE GENOMIC DNA]</scope>
    <source>
        <strain evidence="1 2">E300</strain>
    </source>
</reference>
<organism evidence="1 2">
    <name type="scientific">Escherichia coli</name>
    <dbReference type="NCBI Taxonomy" id="562"/>
    <lineage>
        <taxon>Bacteria</taxon>
        <taxon>Pseudomonadati</taxon>
        <taxon>Pseudomonadota</taxon>
        <taxon>Gammaproteobacteria</taxon>
        <taxon>Enterobacterales</taxon>
        <taxon>Enterobacteriaceae</taxon>
        <taxon>Escherichia</taxon>
    </lineage>
</organism>
<name>A0A8S0FWQ3_ECOLX</name>
<accession>A0A8S0FWQ3</accession>
<dbReference type="AlphaFoldDB" id="A0A8S0FWQ3"/>
<sequence>MMHSLNDPDFYVLTGKIFCRLLNTHPAPQVLIYSGFFDIPDQVDHDQKKCRCFIDTLIWLRDNSYIRYSQLLAVGAADVVLTEKTLCLLNAMPTFLQPRPVPFKESLLDAVKTGENAVIAECVSRIMRYVFNERK</sequence>
<proteinExistence type="predicted"/>
<dbReference type="EMBL" id="AP022360">
    <property type="protein sequence ID" value="BBU85065.1"/>
    <property type="molecule type" value="Genomic_DNA"/>
</dbReference>
<evidence type="ECO:0000313" key="2">
    <source>
        <dbReference type="Proteomes" id="UP000467488"/>
    </source>
</evidence>
<evidence type="ECO:0000313" key="1">
    <source>
        <dbReference type="EMBL" id="BBU85065.1"/>
    </source>
</evidence>